<name>A0A418YXP9_9SPHN</name>
<dbReference type="EMBL" id="QVRA01000002">
    <property type="protein sequence ID" value="RJG57395.1"/>
    <property type="molecule type" value="Genomic_DNA"/>
</dbReference>
<accession>A0A418YXP9</accession>
<reference evidence="1 2" key="1">
    <citation type="submission" date="2018-08" db="EMBL/GenBank/DDBJ databases">
        <title>Sphingobium sp. EO9.</title>
        <authorList>
            <person name="Park Y."/>
            <person name="Kim K.H."/>
            <person name="Jeon C.O."/>
        </authorList>
    </citation>
    <scope>NUCLEOTIDE SEQUENCE [LARGE SCALE GENOMIC DNA]</scope>
    <source>
        <strain evidence="1 2">EO9</strain>
    </source>
</reference>
<proteinExistence type="predicted"/>
<evidence type="ECO:0000313" key="1">
    <source>
        <dbReference type="EMBL" id="RJG57395.1"/>
    </source>
</evidence>
<keyword evidence="2" id="KW-1185">Reference proteome</keyword>
<sequence length="92" mass="10207">MSWIFDQAPNVACIADRSIMDGRPVLTVAHYEDDHSWAFLDGSLFDPADALVVAMSEVVDRHPDLAEVADLPSGWSATRIAKGQPWLRLKDE</sequence>
<comment type="caution">
    <text evidence="1">The sequence shown here is derived from an EMBL/GenBank/DDBJ whole genome shotgun (WGS) entry which is preliminary data.</text>
</comment>
<evidence type="ECO:0008006" key="3">
    <source>
        <dbReference type="Google" id="ProtNLM"/>
    </source>
</evidence>
<organism evidence="1 2">
    <name type="scientific">Sphingobium terrigena</name>
    <dbReference type="NCBI Taxonomy" id="2304063"/>
    <lineage>
        <taxon>Bacteria</taxon>
        <taxon>Pseudomonadati</taxon>
        <taxon>Pseudomonadota</taxon>
        <taxon>Alphaproteobacteria</taxon>
        <taxon>Sphingomonadales</taxon>
        <taxon>Sphingomonadaceae</taxon>
        <taxon>Sphingobium</taxon>
    </lineage>
</organism>
<dbReference type="OrthoDB" id="9793188at2"/>
<gene>
    <name evidence="1" type="ORF">D0Z70_03345</name>
</gene>
<dbReference type="AlphaFoldDB" id="A0A418YXP9"/>
<evidence type="ECO:0000313" key="2">
    <source>
        <dbReference type="Proteomes" id="UP000283469"/>
    </source>
</evidence>
<dbReference type="Proteomes" id="UP000283469">
    <property type="component" value="Unassembled WGS sequence"/>
</dbReference>
<protein>
    <recommendedName>
        <fullName evidence="3">DUF2185 domain-containing protein</fullName>
    </recommendedName>
</protein>